<feature type="region of interest" description="Disordered" evidence="1">
    <location>
        <begin position="62"/>
        <end position="272"/>
    </location>
</feature>
<reference evidence="2" key="1">
    <citation type="journal article" date="2019" name="Sci. Rep.">
        <title>Draft genome of Tanacetum cinerariifolium, the natural source of mosquito coil.</title>
        <authorList>
            <person name="Yamashiro T."/>
            <person name="Shiraishi A."/>
            <person name="Satake H."/>
            <person name="Nakayama K."/>
        </authorList>
    </citation>
    <scope>NUCLEOTIDE SEQUENCE</scope>
</reference>
<feature type="compositionally biased region" description="Basic and acidic residues" evidence="1">
    <location>
        <begin position="93"/>
        <end position="102"/>
    </location>
</feature>
<feature type="compositionally biased region" description="Acidic residues" evidence="1">
    <location>
        <begin position="196"/>
        <end position="208"/>
    </location>
</feature>
<evidence type="ECO:0000313" key="2">
    <source>
        <dbReference type="EMBL" id="GEU92233.1"/>
    </source>
</evidence>
<feature type="compositionally biased region" description="Basic and acidic residues" evidence="1">
    <location>
        <begin position="519"/>
        <end position="528"/>
    </location>
</feature>
<feature type="compositionally biased region" description="Basic and acidic residues" evidence="1">
    <location>
        <begin position="209"/>
        <end position="218"/>
    </location>
</feature>
<gene>
    <name evidence="2" type="ORF">Tci_064211</name>
</gene>
<sequence length="753" mass="84564">MHTSKDDYLINTLRFFSTKESTKIYGKLLPKTLTSPEMKESKAYKTYLGYASGVVPPKIAKKFKKASPSKKDSSLVPVDDEPAKKETRSKRKEKVDVAHGKGIDLLSEVALTEEAQMKEVRNKSLRDFYKTHPSGSGTVTEKPPRFDKITPTVIKSWGNDEANSNDDNDLENEGNDEENKSDADKTPSDSKKGSDSEQDTDGSESDSESDQHEYKEEVKDDEEEDEIVHTPSNSDDEEDANLESKNDDKSEGDEDRGMDDMTNQFSDDVQDKEADVEITDAQQEKGSLEITQEQVVEDAHVKISNVAKETEVPNASFSYSSDLASKFLNFLDIHPNDAEIVSPLDVHVHHEVLRTHTSSLLIVPVSVIPEASPDPLHTQVTALVDDHQDTRMGATRKEFMNFLSASLTDRITKQVRNQLPQILPEEVSNFAPHVIKNMIEESLNLVNLEKVSSQPQSTYEAAATLTEFELKKILIDKMNTSESYLIAPEHRECYDGLIKSYHLDKDFFSSYDAYSFKQSQKDKDKDEGPTAGSDRGFKKRKTSKDTEPTIEVPEFEVADIDMPHDQGGDMGNDDDEPRKKKLDWENPEGGDYPFDLTKPLLLVKNRLTNLSGDDVADFSIALKMFTRSLVIKKRVRDLQLGVKSYQNKINVTKPDTVPAKEKMEFLGKEKSSPHDQGNQQVAEGNKDDAELGKICCEDGNPTLANIKQALGSMSMLVQKSQDHKMGRLQDDAKRLCLVDDLKKLKITFMSSQR</sequence>
<comment type="caution">
    <text evidence="2">The sequence shown here is derived from an EMBL/GenBank/DDBJ whole genome shotgun (WGS) entry which is preliminary data.</text>
</comment>
<proteinExistence type="predicted"/>
<feature type="compositionally biased region" description="Acidic residues" evidence="1">
    <location>
        <begin position="163"/>
        <end position="176"/>
    </location>
</feature>
<dbReference type="AlphaFoldDB" id="A0A6L2P1E0"/>
<protein>
    <submittedName>
        <fullName evidence="2">Uncharacterized protein</fullName>
    </submittedName>
</protein>
<accession>A0A6L2P1E0</accession>
<evidence type="ECO:0000256" key="1">
    <source>
        <dbReference type="SAM" id="MobiDB-lite"/>
    </source>
</evidence>
<feature type="compositionally biased region" description="Basic and acidic residues" evidence="1">
    <location>
        <begin position="177"/>
        <end position="195"/>
    </location>
</feature>
<dbReference type="EMBL" id="BKCJ010010581">
    <property type="protein sequence ID" value="GEU92233.1"/>
    <property type="molecule type" value="Genomic_DNA"/>
</dbReference>
<feature type="region of interest" description="Disordered" evidence="1">
    <location>
        <begin position="518"/>
        <end position="588"/>
    </location>
</feature>
<feature type="compositionally biased region" description="Basic and acidic residues" evidence="1">
    <location>
        <begin position="115"/>
        <end position="130"/>
    </location>
</feature>
<name>A0A6L2P1E0_TANCI</name>
<organism evidence="2">
    <name type="scientific">Tanacetum cinerariifolium</name>
    <name type="common">Dalmatian daisy</name>
    <name type="synonym">Chrysanthemum cinerariifolium</name>
    <dbReference type="NCBI Taxonomy" id="118510"/>
    <lineage>
        <taxon>Eukaryota</taxon>
        <taxon>Viridiplantae</taxon>
        <taxon>Streptophyta</taxon>
        <taxon>Embryophyta</taxon>
        <taxon>Tracheophyta</taxon>
        <taxon>Spermatophyta</taxon>
        <taxon>Magnoliopsida</taxon>
        <taxon>eudicotyledons</taxon>
        <taxon>Gunneridae</taxon>
        <taxon>Pentapetalae</taxon>
        <taxon>asterids</taxon>
        <taxon>campanulids</taxon>
        <taxon>Asterales</taxon>
        <taxon>Asteraceae</taxon>
        <taxon>Asteroideae</taxon>
        <taxon>Anthemideae</taxon>
        <taxon>Anthemidinae</taxon>
        <taxon>Tanacetum</taxon>
    </lineage>
</organism>